<dbReference type="InterPro" id="IPR006352">
    <property type="entry name" value="GlmM_bact"/>
</dbReference>
<dbReference type="EMBL" id="BLVP01000001">
    <property type="protein sequence ID" value="GFM35893.1"/>
    <property type="molecule type" value="Genomic_DNA"/>
</dbReference>
<dbReference type="CDD" id="cd05802">
    <property type="entry name" value="GlmM"/>
    <property type="match status" value="1"/>
</dbReference>
<dbReference type="FunFam" id="3.30.310.50:FF:000001">
    <property type="entry name" value="Phosphoglucosamine mutase"/>
    <property type="match status" value="1"/>
</dbReference>
<dbReference type="Pfam" id="PF02878">
    <property type="entry name" value="PGM_PMM_I"/>
    <property type="match status" value="1"/>
</dbReference>
<comment type="similarity">
    <text evidence="1 8 9">Belongs to the phosphohexose mutase family.</text>
</comment>
<dbReference type="InterPro" id="IPR016055">
    <property type="entry name" value="A-D-PHexomutase_a/b/a-I/II/III"/>
</dbReference>
<dbReference type="GO" id="GO:0004615">
    <property type="term" value="F:phosphomannomutase activity"/>
    <property type="evidence" value="ECO:0007669"/>
    <property type="project" value="TreeGrafter"/>
</dbReference>
<dbReference type="FunFam" id="3.40.120.10:FF:000001">
    <property type="entry name" value="Phosphoglucosamine mutase"/>
    <property type="match status" value="1"/>
</dbReference>
<comment type="cofactor">
    <cofactor evidence="8">
        <name>Mg(2+)</name>
        <dbReference type="ChEBI" id="CHEBI:18420"/>
    </cofactor>
    <text evidence="8">Binds 1 Mg(2+) ion per subunit.</text>
</comment>
<evidence type="ECO:0000256" key="3">
    <source>
        <dbReference type="ARBA" id="ARBA00022723"/>
    </source>
</evidence>
<keyword evidence="2 8" id="KW-0597">Phosphoprotein</keyword>
<comment type="caution">
    <text evidence="15">The sequence shown here is derived from an EMBL/GenBank/DDBJ whole genome shotgun (WGS) entry which is preliminary data.</text>
</comment>
<dbReference type="GO" id="GO:0006048">
    <property type="term" value="P:UDP-N-acetylglucosamine biosynthetic process"/>
    <property type="evidence" value="ECO:0007669"/>
    <property type="project" value="TreeGrafter"/>
</dbReference>
<keyword evidence="5 8" id="KW-0413">Isomerase</keyword>
<feature type="active site" description="Phosphoserine intermediate" evidence="8">
    <location>
        <position position="102"/>
    </location>
</feature>
<evidence type="ECO:0000256" key="10">
    <source>
        <dbReference type="RuleBase" id="RU004327"/>
    </source>
</evidence>
<evidence type="ECO:0000256" key="6">
    <source>
        <dbReference type="ARBA" id="ARBA00066330"/>
    </source>
</evidence>
<dbReference type="GO" id="GO:0008966">
    <property type="term" value="F:phosphoglucosamine mutase activity"/>
    <property type="evidence" value="ECO:0007669"/>
    <property type="project" value="UniProtKB-UniRule"/>
</dbReference>
<feature type="modified residue" description="Phosphoserine" evidence="8">
    <location>
        <position position="102"/>
    </location>
</feature>
<feature type="domain" description="Alpha-D-phosphohexomutase C-terminal" evidence="11">
    <location>
        <begin position="377"/>
        <end position="443"/>
    </location>
</feature>
<comment type="function">
    <text evidence="8 10">Catalyzes the conversion of glucosamine-6-phosphate to glucosamine-1-phosphate.</text>
</comment>
<evidence type="ECO:0000256" key="4">
    <source>
        <dbReference type="ARBA" id="ARBA00022842"/>
    </source>
</evidence>
<comment type="catalytic activity">
    <reaction evidence="8 10">
        <text>alpha-D-glucosamine 1-phosphate = D-glucosamine 6-phosphate</text>
        <dbReference type="Rhea" id="RHEA:23424"/>
        <dbReference type="ChEBI" id="CHEBI:58516"/>
        <dbReference type="ChEBI" id="CHEBI:58725"/>
        <dbReference type="EC" id="5.4.2.10"/>
    </reaction>
</comment>
<dbReference type="PRINTS" id="PR00509">
    <property type="entry name" value="PGMPMM"/>
</dbReference>
<dbReference type="EC" id="5.4.2.10" evidence="6 8"/>
<dbReference type="AlphaFoldDB" id="A0A7J0BQA5"/>
<feature type="binding site" evidence="8">
    <location>
        <position position="248"/>
    </location>
    <ligand>
        <name>Mg(2+)</name>
        <dbReference type="ChEBI" id="CHEBI:18420"/>
    </ligand>
</feature>
<dbReference type="PANTHER" id="PTHR42946:SF1">
    <property type="entry name" value="PHOSPHOGLUCOMUTASE (ALPHA-D-GLUCOSE-1,6-BISPHOSPHATE-DEPENDENT)"/>
    <property type="match status" value="1"/>
</dbReference>
<feature type="domain" description="Alpha-D-phosphohexomutase alpha/beta/alpha" evidence="14">
    <location>
        <begin position="261"/>
        <end position="371"/>
    </location>
</feature>
<dbReference type="InterPro" id="IPR005841">
    <property type="entry name" value="Alpha-D-phosphohexomutase_SF"/>
</dbReference>
<evidence type="ECO:0000256" key="8">
    <source>
        <dbReference type="HAMAP-Rule" id="MF_01554"/>
    </source>
</evidence>
<accession>A0A7J0BQA5</accession>
<evidence type="ECO:0000313" key="15">
    <source>
        <dbReference type="EMBL" id="GFM35893.1"/>
    </source>
</evidence>
<dbReference type="GO" id="GO:0009252">
    <property type="term" value="P:peptidoglycan biosynthetic process"/>
    <property type="evidence" value="ECO:0007669"/>
    <property type="project" value="UniProtKB-ARBA"/>
</dbReference>
<keyword evidence="3 8" id="KW-0479">Metal-binding</keyword>
<dbReference type="InterPro" id="IPR005846">
    <property type="entry name" value="A-D-PHexomutase_a/b/a-III"/>
</dbReference>
<comment type="PTM">
    <text evidence="8">Activated by phosphorylation.</text>
</comment>
<dbReference type="SUPFAM" id="SSF55957">
    <property type="entry name" value="Phosphoglucomutase, C-terminal domain"/>
    <property type="match status" value="1"/>
</dbReference>
<name>A0A7J0BQA5_9BACT</name>
<dbReference type="Gene3D" id="3.30.310.50">
    <property type="entry name" value="Alpha-D-phosphohexomutase, C-terminal domain"/>
    <property type="match status" value="1"/>
</dbReference>
<evidence type="ECO:0000256" key="5">
    <source>
        <dbReference type="ARBA" id="ARBA00023235"/>
    </source>
</evidence>
<dbReference type="Proteomes" id="UP000503820">
    <property type="component" value="Unassembled WGS sequence"/>
</dbReference>
<dbReference type="Pfam" id="PF02879">
    <property type="entry name" value="PGM_PMM_II"/>
    <property type="match status" value="1"/>
</dbReference>
<dbReference type="InterPro" id="IPR005845">
    <property type="entry name" value="A-D-PHexomutase_a/b/a-II"/>
</dbReference>
<evidence type="ECO:0000259" key="12">
    <source>
        <dbReference type="Pfam" id="PF02878"/>
    </source>
</evidence>
<keyword evidence="16" id="KW-1185">Reference proteome</keyword>
<dbReference type="InterPro" id="IPR016066">
    <property type="entry name" value="A-D-PHexomutase_CS"/>
</dbReference>
<dbReference type="Pfam" id="PF00408">
    <property type="entry name" value="PGM_PMM_IV"/>
    <property type="match status" value="1"/>
</dbReference>
<evidence type="ECO:0000256" key="7">
    <source>
        <dbReference type="ARBA" id="ARBA00068193"/>
    </source>
</evidence>
<dbReference type="InterPro" id="IPR005844">
    <property type="entry name" value="A-D-PHexomutase_a/b/a-I"/>
</dbReference>
<dbReference type="Gene3D" id="3.40.120.10">
    <property type="entry name" value="Alpha-D-Glucose-1,6-Bisphosphate, subunit A, domain 3"/>
    <property type="match status" value="3"/>
</dbReference>
<feature type="binding site" evidence="8">
    <location>
        <position position="246"/>
    </location>
    <ligand>
        <name>Mg(2+)</name>
        <dbReference type="ChEBI" id="CHEBI:18420"/>
    </ligand>
</feature>
<keyword evidence="4 8" id="KW-0460">Magnesium</keyword>
<dbReference type="NCBIfam" id="TIGR01455">
    <property type="entry name" value="glmM"/>
    <property type="match status" value="1"/>
</dbReference>
<dbReference type="SUPFAM" id="SSF53738">
    <property type="entry name" value="Phosphoglucomutase, first 3 domains"/>
    <property type="match status" value="3"/>
</dbReference>
<dbReference type="HAMAP" id="MF_01554_B">
    <property type="entry name" value="GlmM_B"/>
    <property type="match status" value="1"/>
</dbReference>
<feature type="domain" description="Alpha-D-phosphohexomutase alpha/beta/alpha" evidence="13">
    <location>
        <begin position="161"/>
        <end position="257"/>
    </location>
</feature>
<dbReference type="InterPro" id="IPR005843">
    <property type="entry name" value="A-D-PHexomutase_C"/>
</dbReference>
<dbReference type="RefSeq" id="WP_174408553.1">
    <property type="nucleotide sequence ID" value="NZ_BLVP01000001.1"/>
</dbReference>
<evidence type="ECO:0000256" key="9">
    <source>
        <dbReference type="RuleBase" id="RU004326"/>
    </source>
</evidence>
<evidence type="ECO:0000313" key="16">
    <source>
        <dbReference type="Proteomes" id="UP000503820"/>
    </source>
</evidence>
<reference evidence="15 16" key="1">
    <citation type="submission" date="2020-05" db="EMBL/GenBank/DDBJ databases">
        <title>Draft genome sequence of Desulfovibrio psychrotolerans JS1T.</title>
        <authorList>
            <person name="Ueno A."/>
            <person name="Tamazawa S."/>
            <person name="Tamamura S."/>
            <person name="Murakami T."/>
            <person name="Kiyama T."/>
            <person name="Inomata H."/>
            <person name="Amano Y."/>
            <person name="Miyakawa K."/>
            <person name="Tamaki H."/>
            <person name="Naganuma T."/>
            <person name="Kaneko K."/>
        </authorList>
    </citation>
    <scope>NUCLEOTIDE SEQUENCE [LARGE SCALE GENOMIC DNA]</scope>
    <source>
        <strain evidence="15 16">JS1</strain>
    </source>
</reference>
<organism evidence="15 16">
    <name type="scientific">Desulfovibrio psychrotolerans</name>
    <dbReference type="NCBI Taxonomy" id="415242"/>
    <lineage>
        <taxon>Bacteria</taxon>
        <taxon>Pseudomonadati</taxon>
        <taxon>Thermodesulfobacteriota</taxon>
        <taxon>Desulfovibrionia</taxon>
        <taxon>Desulfovibrionales</taxon>
        <taxon>Desulfovibrionaceae</taxon>
        <taxon>Desulfovibrio</taxon>
    </lineage>
</organism>
<dbReference type="PANTHER" id="PTHR42946">
    <property type="entry name" value="PHOSPHOHEXOSE MUTASE"/>
    <property type="match status" value="1"/>
</dbReference>
<feature type="binding site" description="via phosphate group" evidence="8">
    <location>
        <position position="102"/>
    </location>
    <ligand>
        <name>Mg(2+)</name>
        <dbReference type="ChEBI" id="CHEBI:18420"/>
    </ligand>
</feature>
<dbReference type="FunFam" id="3.40.120.10:FF:000002">
    <property type="entry name" value="Phosphoglucosamine mutase"/>
    <property type="match status" value="1"/>
</dbReference>
<dbReference type="GO" id="GO:0000287">
    <property type="term" value="F:magnesium ion binding"/>
    <property type="evidence" value="ECO:0007669"/>
    <property type="project" value="UniProtKB-UniRule"/>
</dbReference>
<evidence type="ECO:0000256" key="1">
    <source>
        <dbReference type="ARBA" id="ARBA00010231"/>
    </source>
</evidence>
<protein>
    <recommendedName>
        <fullName evidence="7 8">Phosphoglucosamine mutase</fullName>
        <ecNumber evidence="6 8">5.4.2.10</ecNumber>
    </recommendedName>
</protein>
<proteinExistence type="inferred from homology"/>
<evidence type="ECO:0000259" key="11">
    <source>
        <dbReference type="Pfam" id="PF00408"/>
    </source>
</evidence>
<dbReference type="GO" id="GO:0005975">
    <property type="term" value="P:carbohydrate metabolic process"/>
    <property type="evidence" value="ECO:0007669"/>
    <property type="project" value="InterPro"/>
</dbReference>
<dbReference type="GO" id="GO:0005829">
    <property type="term" value="C:cytosol"/>
    <property type="evidence" value="ECO:0007669"/>
    <property type="project" value="TreeGrafter"/>
</dbReference>
<dbReference type="InterPro" id="IPR050060">
    <property type="entry name" value="Phosphoglucosamine_mutase"/>
</dbReference>
<dbReference type="NCBIfam" id="NF008139">
    <property type="entry name" value="PRK10887.1"/>
    <property type="match status" value="1"/>
</dbReference>
<sequence>MGKRLFGTDGLRGQVNIYPMVPDVALRLGLAAGTFFRNGKRRHRVVIGKDTRLSGYIFETALTSGLCASGMDVFLVGPLPTPAIAFLTRNMRADLGVVISASHNPFMDNGIKFFDSAGFKLADEAEDAITEMVLNPEYAWNYPAPENVGRAYRIEDAPGRYIVYLKNSFPTDLTLDGLRVVLDCAHGANYRVAPLALEELGADVVKIGVSPDGLNINQQCGSLYPGVAAERVLAHGADIGLALDGDADRLIVVDEKGHVLDGDQIMAICAQDMMERGVLPGNTLVATVMSNMALEVFMNERGGRLVRTPVGDRHVVEAMRREGATMGGEQSGHLIFSQYGTTGDGLLAALQLLRIMKQKDRPLSELAGLLQPFPQQLVNVHVRRKIPFDDCPEVVEARRKVENELGTRGRVLLRYSGTEAVCRVMVEGEDEEQVRRLTEYLAEAVQTHLK</sequence>
<evidence type="ECO:0000259" key="14">
    <source>
        <dbReference type="Pfam" id="PF02880"/>
    </source>
</evidence>
<dbReference type="PROSITE" id="PS00710">
    <property type="entry name" value="PGM_PMM"/>
    <property type="match status" value="1"/>
</dbReference>
<evidence type="ECO:0000256" key="2">
    <source>
        <dbReference type="ARBA" id="ARBA00022553"/>
    </source>
</evidence>
<evidence type="ECO:0000259" key="13">
    <source>
        <dbReference type="Pfam" id="PF02879"/>
    </source>
</evidence>
<feature type="binding site" evidence="8">
    <location>
        <position position="244"/>
    </location>
    <ligand>
        <name>Mg(2+)</name>
        <dbReference type="ChEBI" id="CHEBI:18420"/>
    </ligand>
</feature>
<dbReference type="InterPro" id="IPR036900">
    <property type="entry name" value="A-D-PHexomutase_C_sf"/>
</dbReference>
<feature type="domain" description="Alpha-D-phosphohexomutase alpha/beta/alpha" evidence="12">
    <location>
        <begin position="4"/>
        <end position="135"/>
    </location>
</feature>
<dbReference type="Pfam" id="PF02880">
    <property type="entry name" value="PGM_PMM_III"/>
    <property type="match status" value="1"/>
</dbReference>
<gene>
    <name evidence="8 15" type="primary">glmM</name>
    <name evidence="15" type="ORF">DSM19430T_05770</name>
</gene>